<feature type="region of interest" description="Disordered" evidence="1">
    <location>
        <begin position="1"/>
        <end position="226"/>
    </location>
</feature>
<feature type="compositionally biased region" description="Low complexity" evidence="1">
    <location>
        <begin position="275"/>
        <end position="309"/>
    </location>
</feature>
<dbReference type="GO" id="GO:0042752">
    <property type="term" value="P:regulation of circadian rhythm"/>
    <property type="evidence" value="ECO:0007669"/>
    <property type="project" value="InterPro"/>
</dbReference>
<comment type="caution">
    <text evidence="2">The sequence shown here is derived from an EMBL/GenBank/DDBJ whole genome shotgun (WGS) entry which is preliminary data.</text>
</comment>
<feature type="compositionally biased region" description="Basic and acidic residues" evidence="1">
    <location>
        <begin position="455"/>
        <end position="465"/>
    </location>
</feature>
<evidence type="ECO:0000256" key="1">
    <source>
        <dbReference type="SAM" id="MobiDB-lite"/>
    </source>
</evidence>
<feature type="compositionally biased region" description="Acidic residues" evidence="1">
    <location>
        <begin position="80"/>
        <end position="100"/>
    </location>
</feature>
<feature type="compositionally biased region" description="Polar residues" evidence="1">
    <location>
        <begin position="1289"/>
        <end position="1348"/>
    </location>
</feature>
<feature type="compositionally biased region" description="Basic and acidic residues" evidence="1">
    <location>
        <begin position="407"/>
        <end position="438"/>
    </location>
</feature>
<feature type="compositionally biased region" description="Low complexity" evidence="1">
    <location>
        <begin position="1428"/>
        <end position="1442"/>
    </location>
</feature>
<feature type="compositionally biased region" description="Basic and acidic residues" evidence="1">
    <location>
        <begin position="511"/>
        <end position="533"/>
    </location>
</feature>
<dbReference type="EMBL" id="DUZY01000003">
    <property type="protein sequence ID" value="DAD33641.1"/>
    <property type="molecule type" value="Genomic_DNA"/>
</dbReference>
<feature type="compositionally biased region" description="Low complexity" evidence="1">
    <location>
        <begin position="190"/>
        <end position="201"/>
    </location>
</feature>
<dbReference type="Proteomes" id="UP000607653">
    <property type="component" value="Unassembled WGS sequence"/>
</dbReference>
<feature type="compositionally biased region" description="Basic and acidic residues" evidence="1">
    <location>
        <begin position="42"/>
        <end position="61"/>
    </location>
</feature>
<dbReference type="PANTHER" id="PTHR34798">
    <property type="entry name" value="PROTEIN TIME FOR COFFEE"/>
    <property type="match status" value="1"/>
</dbReference>
<feature type="compositionally biased region" description="Polar residues" evidence="1">
    <location>
        <begin position="244"/>
        <end position="271"/>
    </location>
</feature>
<feature type="compositionally biased region" description="Polar residues" evidence="1">
    <location>
        <begin position="1362"/>
        <end position="1393"/>
    </location>
</feature>
<dbReference type="PANTHER" id="PTHR34798:SF2">
    <property type="entry name" value="PROTEIN TIME FOR COFFEE"/>
    <property type="match status" value="1"/>
</dbReference>
<feature type="region of interest" description="Disordered" evidence="1">
    <location>
        <begin position="1575"/>
        <end position="1596"/>
    </location>
</feature>
<feature type="compositionally biased region" description="Low complexity" evidence="1">
    <location>
        <begin position="1349"/>
        <end position="1361"/>
    </location>
</feature>
<feature type="region of interest" description="Disordered" evidence="1">
    <location>
        <begin position="1277"/>
        <end position="1442"/>
    </location>
</feature>
<feature type="region of interest" description="Disordered" evidence="1">
    <location>
        <begin position="244"/>
        <end position="494"/>
    </location>
</feature>
<feature type="compositionally biased region" description="Low complexity" evidence="1">
    <location>
        <begin position="1277"/>
        <end position="1288"/>
    </location>
</feature>
<proteinExistence type="predicted"/>
<feature type="region of interest" description="Disordered" evidence="1">
    <location>
        <begin position="1032"/>
        <end position="1051"/>
    </location>
</feature>
<dbReference type="InterPro" id="IPR039317">
    <property type="entry name" value="TIC"/>
</dbReference>
<gene>
    <name evidence="2" type="ORF">HUJ06_012492</name>
</gene>
<reference evidence="2 3" key="1">
    <citation type="journal article" date="2020" name="Mol. Biol. Evol.">
        <title>Distinct Expression and Methylation Patterns for Genes with Different Fates following a Single Whole-Genome Duplication in Flowering Plants.</title>
        <authorList>
            <person name="Shi T."/>
            <person name="Rahmani R.S."/>
            <person name="Gugger P.F."/>
            <person name="Wang M."/>
            <person name="Li H."/>
            <person name="Zhang Y."/>
            <person name="Li Z."/>
            <person name="Wang Q."/>
            <person name="Van de Peer Y."/>
            <person name="Marchal K."/>
            <person name="Chen J."/>
        </authorList>
    </citation>
    <scope>NUCLEOTIDE SEQUENCE [LARGE SCALE GENOMIC DNA]</scope>
    <source>
        <tissue evidence="2">Leaf</tissue>
    </source>
</reference>
<feature type="region of interest" description="Disordered" evidence="1">
    <location>
        <begin position="511"/>
        <end position="614"/>
    </location>
</feature>
<keyword evidence="3" id="KW-1185">Reference proteome</keyword>
<feature type="region of interest" description="Disordered" evidence="1">
    <location>
        <begin position="1107"/>
        <end position="1201"/>
    </location>
</feature>
<sequence length="1596" mass="169145">MDRNREARRGSLAATNGLSRRRQRSSSLRDSPEEDGSMELQETARLRDRVNKKDRDRDRSSRNKRRRGERLMHGSNREEGGEESTEESVDDDEEDEDEDAGAVRMLPPNPPSSSLSNHHHHRKSFPPAKVVRVAPTWKVPDEMSVPRKARSASAKRSHECWTSSGGGCGEPFHRQASTSPARPSAPVPSPASISPSSSNASVRKKMKPIGAKHRPPKITKTSSSSIQEIEIEVAEVLYGLKRQSQCPPNQEITANASQKVDSKETNGSNNEAKSRVSSPISVSVSAAAPQSSTLPQNSSTSSTPLPAVAPKRKRPRPVKFEEESGPANFPVRNGSISSAAAKVENEQPPKMDISSPKLEKMSGSTMENGAVSFDLGSSQAAAAVSSSEPLQSESNKPESNTNLESKPLTEESENRDAIQTRKEVPPPKKEFACSKFDVDLEDETATKSVSAGSEVESKREEKFKIDLMAPPPSKSSPERDGDADFVPDPNSMVPDVDVVHRVETTAIKAGEKGEKIVKQDTAENGLEDKKIEAMAEESEPLKPIANWERNLDLQLDLEKTDRESSSISNSKQQQQPQPQPQQVQKQPPPPPPSKSTRNDAKMEKPAQCTSLPMSMTVAGWPGGITSLGYMPPMQAVASMDGSSGSSMPSQPPHFLLSQPRPKRCATHCYIARNIYCHQQFTRMNPFWTAAAGSASLYGAKPYNLNVVPPTETAILGNPLQGTFPGRNLNPVPDKSQIAGTFSGHAAKDKNSVSAAPNFVDAQRKPLILQQAPQTAAAGNLLHGPAFIFPLSHQQAAATNRSGAAKSPTGTSNASSSSAANSVQGAPVSSASTAATTTTVSFNYPNLPANEAQYLAILQNNGYPFPIPTHVGAPPPFRGGTHTQAMPFFNGSFYSSQVLHPSQLQQQPHSQTQPNQQGHQNASTSSGSSSSQKHQQNQQRLQSSGSNGGGGNSNNFPASKNRPAQHPPQQQNLHVAPSHQARQLEADVGGEDSPSTADSRVSHAHKNLYGQNYALQFHPQNFALMTPAALGGAGGNGNHGEKQQQSQQQSLKGGVELLPSQPFAMSFASFNGASSSTGLDFSSMAQNHAIFHSLPDAARHGYQFAAAQVAQQKKNHQISEDAKTGDSSNADDERTALTGKSPAGAGQSLTFSRPDSTDQAVPTILGNTVVDSSRTLGLMSPPVNGNRTSRSNMTGSTAAAAVSNSQQQQQLIQLQKQQQQQMQQNQLQQHFAAAAAAARSKTSGASSGSIYSDHLASSSSVASKFSNALFSQPLIQSSSSAQSSQWKNSARTTTSPVTSQPLASTTTSSIKNLPQQPSRTQGHTQISFGVNPKSTNPQGGQQHPVNQAASPPVVVGSPPTSSISKTAGGSPRTTSAGGKTGPSPTLSSQQQAKNSPSGSSSKSSPVGGRSVPSILGNSHVATAPCSSAKPQPQLQPQQLQKQPLQQPQLFFTNAYMQTQSPQSVTTTTPAATATTATMGYYHQRQQQQQKGSSTASTGMLSLCPSLSLAGATTSDPAKAVAAAAAAAAANNMKGGMPPAGLIHAAQFAAQAAGNPHPLMSTTFPYMHAVQAVSVKPAEQKQPAGNDNLHACWQPERR</sequence>
<feature type="compositionally biased region" description="Low complexity" evidence="1">
    <location>
        <begin position="377"/>
        <end position="387"/>
    </location>
</feature>
<feature type="compositionally biased region" description="Polar residues" evidence="1">
    <location>
        <begin position="1146"/>
        <end position="1174"/>
    </location>
</feature>
<feature type="region of interest" description="Disordered" evidence="1">
    <location>
        <begin position="798"/>
        <end position="826"/>
    </location>
</feature>
<evidence type="ECO:0000313" key="2">
    <source>
        <dbReference type="EMBL" id="DAD33641.1"/>
    </source>
</evidence>
<name>A0A822YPW4_NELNU</name>
<feature type="compositionally biased region" description="Low complexity" evidence="1">
    <location>
        <begin position="811"/>
        <end position="821"/>
    </location>
</feature>
<feature type="compositionally biased region" description="Polar residues" evidence="1">
    <location>
        <begin position="388"/>
        <end position="404"/>
    </location>
</feature>
<protein>
    <recommendedName>
        <fullName evidence="4">Protein TIME FOR COFFEE</fullName>
    </recommendedName>
</protein>
<evidence type="ECO:0000313" key="3">
    <source>
        <dbReference type="Proteomes" id="UP000607653"/>
    </source>
</evidence>
<feature type="compositionally biased region" description="Low complexity" evidence="1">
    <location>
        <begin position="565"/>
        <end position="585"/>
    </location>
</feature>
<accession>A0A822YPW4</accession>
<organism evidence="2 3">
    <name type="scientific">Nelumbo nucifera</name>
    <name type="common">Sacred lotus</name>
    <dbReference type="NCBI Taxonomy" id="4432"/>
    <lineage>
        <taxon>Eukaryota</taxon>
        <taxon>Viridiplantae</taxon>
        <taxon>Streptophyta</taxon>
        <taxon>Embryophyta</taxon>
        <taxon>Tracheophyta</taxon>
        <taxon>Spermatophyta</taxon>
        <taxon>Magnoliopsida</taxon>
        <taxon>Proteales</taxon>
        <taxon>Nelumbonaceae</taxon>
        <taxon>Nelumbo</taxon>
    </lineage>
</organism>
<feature type="compositionally biased region" description="Low complexity" evidence="1">
    <location>
        <begin position="1394"/>
        <end position="1412"/>
    </location>
</feature>
<feature type="region of interest" description="Disordered" evidence="1">
    <location>
        <begin position="900"/>
        <end position="999"/>
    </location>
</feature>
<feature type="compositionally biased region" description="Polar residues" evidence="1">
    <location>
        <begin position="1182"/>
        <end position="1196"/>
    </location>
</feature>
<feature type="compositionally biased region" description="Basic residues" evidence="1">
    <location>
        <begin position="202"/>
        <end position="217"/>
    </location>
</feature>
<feature type="compositionally biased region" description="Low complexity" evidence="1">
    <location>
        <begin position="900"/>
        <end position="944"/>
    </location>
</feature>
<evidence type="ECO:0008006" key="4">
    <source>
        <dbReference type="Google" id="ProtNLM"/>
    </source>
</evidence>
<feature type="compositionally biased region" description="Basic and acidic residues" evidence="1">
    <location>
        <begin position="69"/>
        <end position="79"/>
    </location>
</feature>